<name>Q16CH6_ROSDO</name>
<accession>Q16CH6</accession>
<protein>
    <submittedName>
        <fullName evidence="1">Uncharacterized protein</fullName>
    </submittedName>
</protein>
<keyword evidence="2" id="KW-1185">Reference proteome</keyword>
<reference evidence="1 2" key="1">
    <citation type="journal article" date="2007" name="J. Bacteriol.">
        <title>The complete genome sequence of Roseobacter denitrificans reveals a mixotrophic rather than photosynthetic metabolism.</title>
        <authorList>
            <person name="Swingley W.D."/>
            <person name="Sadekar S."/>
            <person name="Mastrian S.D."/>
            <person name="Matthies H.J."/>
            <person name="Hao J."/>
            <person name="Ramos H."/>
            <person name="Acharya C.R."/>
            <person name="Conrad A.L."/>
            <person name="Taylor H.L."/>
            <person name="Dejesa L.C."/>
            <person name="Shah M.K."/>
            <person name="O'huallachain M.E."/>
            <person name="Lince M.T."/>
            <person name="Blankenship R.E."/>
            <person name="Beatty J.T."/>
            <person name="Touchman J.W."/>
        </authorList>
    </citation>
    <scope>NUCLEOTIDE SEQUENCE [LARGE SCALE GENOMIC DNA]</scope>
    <source>
        <strain evidence="2">ATCC 33942 / OCh 114</strain>
    </source>
</reference>
<evidence type="ECO:0000313" key="2">
    <source>
        <dbReference type="Proteomes" id="UP000007029"/>
    </source>
</evidence>
<dbReference type="EMBL" id="CP000362">
    <property type="protein sequence ID" value="ABG30317.1"/>
    <property type="molecule type" value="Genomic_DNA"/>
</dbReference>
<organism evidence="1 2">
    <name type="scientific">Roseobacter denitrificans (strain ATCC 33942 / OCh 114)</name>
    <name type="common">Erythrobacter sp. (strain OCh 114)</name>
    <name type="synonym">Roseobacter denitrificans</name>
    <dbReference type="NCBI Taxonomy" id="375451"/>
    <lineage>
        <taxon>Bacteria</taxon>
        <taxon>Pseudomonadati</taxon>
        <taxon>Pseudomonadota</taxon>
        <taxon>Alphaproteobacteria</taxon>
        <taxon>Rhodobacterales</taxon>
        <taxon>Roseobacteraceae</taxon>
        <taxon>Roseobacter</taxon>
    </lineage>
</organism>
<sequence>MQFPRLDEARISRYRFDAMKQLFDISDHARLPGRFVCLIRAAKAHLHA</sequence>
<gene>
    <name evidence="1" type="ordered locus">RD1_0617</name>
</gene>
<dbReference type="KEGG" id="rde:RD1_0617"/>
<dbReference type="STRING" id="375451.RD1_0617"/>
<dbReference type="HOGENOM" id="CLU_3157307_0_0_5"/>
<dbReference type="AlphaFoldDB" id="Q16CH6"/>
<dbReference type="Proteomes" id="UP000007029">
    <property type="component" value="Chromosome"/>
</dbReference>
<evidence type="ECO:0000313" key="1">
    <source>
        <dbReference type="EMBL" id="ABG30317.1"/>
    </source>
</evidence>
<proteinExistence type="predicted"/>